<dbReference type="KEGG" id="clup:CLUP02_16399"/>
<gene>
    <name evidence="2" type="ORF">CLUP02_16399</name>
</gene>
<feature type="compositionally biased region" description="Basic and acidic residues" evidence="1">
    <location>
        <begin position="108"/>
        <end position="132"/>
    </location>
</feature>
<organism evidence="2 3">
    <name type="scientific">Colletotrichum lupini</name>
    <dbReference type="NCBI Taxonomy" id="145971"/>
    <lineage>
        <taxon>Eukaryota</taxon>
        <taxon>Fungi</taxon>
        <taxon>Dikarya</taxon>
        <taxon>Ascomycota</taxon>
        <taxon>Pezizomycotina</taxon>
        <taxon>Sordariomycetes</taxon>
        <taxon>Hypocreomycetidae</taxon>
        <taxon>Glomerellales</taxon>
        <taxon>Glomerellaceae</taxon>
        <taxon>Colletotrichum</taxon>
        <taxon>Colletotrichum acutatum species complex</taxon>
    </lineage>
</organism>
<keyword evidence="3" id="KW-1185">Reference proteome</keyword>
<dbReference type="Proteomes" id="UP000830671">
    <property type="component" value="Chromosome 9"/>
</dbReference>
<dbReference type="AlphaFoldDB" id="A0A9Q8T822"/>
<dbReference type="RefSeq" id="XP_049152468.1">
    <property type="nucleotide sequence ID" value="XM_049295321.1"/>
</dbReference>
<dbReference type="EMBL" id="CP019481">
    <property type="protein sequence ID" value="UQC90867.1"/>
    <property type="molecule type" value="Genomic_DNA"/>
</dbReference>
<proteinExistence type="predicted"/>
<evidence type="ECO:0000256" key="1">
    <source>
        <dbReference type="SAM" id="MobiDB-lite"/>
    </source>
</evidence>
<accession>A0A9Q8T822</accession>
<evidence type="ECO:0000313" key="3">
    <source>
        <dbReference type="Proteomes" id="UP000830671"/>
    </source>
</evidence>
<evidence type="ECO:0000313" key="2">
    <source>
        <dbReference type="EMBL" id="UQC90867.1"/>
    </source>
</evidence>
<feature type="region of interest" description="Disordered" evidence="1">
    <location>
        <begin position="15"/>
        <end position="132"/>
    </location>
</feature>
<name>A0A9Q8T822_9PEZI</name>
<protein>
    <submittedName>
        <fullName evidence="2">Uncharacterized protein</fullName>
    </submittedName>
</protein>
<sequence length="162" mass="17872">MCVLICTYVTDIPARLGTAEGPYPPPPPVKTRPRGIDTSGSLHAHPESTGSLSDPRPVKPDPPFEAESPVHRNPRTPERRPSQPAKPASLSGAKRRFDGSTRPNSLLHWEHDTSESYESEQHGETKHHIDEPRPSIDNYIILQNSHIEGHANGAAMLDSWRG</sequence>
<reference evidence="2" key="1">
    <citation type="journal article" date="2021" name="Mol. Plant Microbe Interact.">
        <title>Complete Genome Sequence of the Plant-Pathogenic Fungus Colletotrichum lupini.</title>
        <authorList>
            <person name="Baroncelli R."/>
            <person name="Pensec F."/>
            <person name="Da Lio D."/>
            <person name="Boufleur T."/>
            <person name="Vicente I."/>
            <person name="Sarrocco S."/>
            <person name="Picot A."/>
            <person name="Baraldi E."/>
            <person name="Sukno S."/>
            <person name="Thon M."/>
            <person name="Le Floch G."/>
        </authorList>
    </citation>
    <scope>NUCLEOTIDE SEQUENCE</scope>
    <source>
        <strain evidence="2">IMI 504893</strain>
    </source>
</reference>
<dbReference type="GeneID" id="73350331"/>